<evidence type="ECO:0000313" key="1">
    <source>
        <dbReference type="EMBL" id="OPH34949.1"/>
    </source>
</evidence>
<dbReference type="AlphaFoldDB" id="A0A1V4GQH3"/>
<comment type="caution">
    <text evidence="1">The sequence shown here is derived from an EMBL/GenBank/DDBJ whole genome shotgun (WGS) entry which is preliminary data.</text>
</comment>
<gene>
    <name evidence="1" type="ORF">B5J94_10290</name>
</gene>
<dbReference type="InterPro" id="IPR009241">
    <property type="entry name" value="HigB-like"/>
</dbReference>
<dbReference type="RefSeq" id="WP_079364122.1">
    <property type="nucleotide sequence ID" value="NZ_MXAN01000077.1"/>
</dbReference>
<dbReference type="Proteomes" id="UP000191025">
    <property type="component" value="Unassembled WGS sequence"/>
</dbReference>
<accession>A0A1V4GQH3</accession>
<organism evidence="1 2">
    <name type="scientific">Moraxella lacunata</name>
    <dbReference type="NCBI Taxonomy" id="477"/>
    <lineage>
        <taxon>Bacteria</taxon>
        <taxon>Pseudomonadati</taxon>
        <taxon>Pseudomonadota</taxon>
        <taxon>Gammaproteobacteria</taxon>
        <taxon>Moraxellales</taxon>
        <taxon>Moraxellaceae</taxon>
        <taxon>Moraxella</taxon>
    </lineage>
</organism>
<protein>
    <submittedName>
        <fullName evidence="1">Addiction module toxin RelE</fullName>
    </submittedName>
</protein>
<sequence>MYTVLMTEHFTEWLTNLSQSEQESVAYAIKLLQTYGHELSRPYADTLYNSTISNLKELRIQHSGKPYRAFFAFDPKRQAILLCAGDKTGDKRFYQRMIPLAESLYQAYLEQL</sequence>
<dbReference type="EMBL" id="MXAN01000077">
    <property type="protein sequence ID" value="OPH34949.1"/>
    <property type="molecule type" value="Genomic_DNA"/>
</dbReference>
<evidence type="ECO:0000313" key="2">
    <source>
        <dbReference type="Proteomes" id="UP000191025"/>
    </source>
</evidence>
<dbReference type="Pfam" id="PF05973">
    <property type="entry name" value="Gp49"/>
    <property type="match status" value="1"/>
</dbReference>
<proteinExistence type="predicted"/>
<name>A0A1V4GQH3_MORLA</name>
<reference evidence="2" key="1">
    <citation type="submission" date="2017-03" db="EMBL/GenBank/DDBJ databases">
        <title>Draft genome sequence of Moraxella equi CCUG 4950T type strain.</title>
        <authorList>
            <person name="Salva-Serra F."/>
            <person name="Engstrom-Jakobsson H."/>
            <person name="Thorell K."/>
            <person name="Jaen-Luchoro D."/>
            <person name="Gonzales-Siles L."/>
            <person name="Karlsson R."/>
            <person name="Yazdan S."/>
            <person name="Boulund F."/>
            <person name="Johnning A."/>
            <person name="Engstrand L."/>
            <person name="Kristiansson E."/>
            <person name="Moore E."/>
        </authorList>
    </citation>
    <scope>NUCLEOTIDE SEQUENCE [LARGE SCALE GENOMIC DNA]</scope>
    <source>
        <strain evidence="2">CCUG 4441</strain>
    </source>
</reference>